<evidence type="ECO:0000256" key="1">
    <source>
        <dbReference type="ARBA" id="ARBA00004123"/>
    </source>
</evidence>
<feature type="compositionally biased region" description="Basic and acidic residues" evidence="13">
    <location>
        <begin position="92"/>
        <end position="108"/>
    </location>
</feature>
<evidence type="ECO:0000256" key="5">
    <source>
        <dbReference type="ARBA" id="ARBA00022741"/>
    </source>
</evidence>
<evidence type="ECO:0000256" key="10">
    <source>
        <dbReference type="ARBA" id="ARBA00023204"/>
    </source>
</evidence>
<dbReference type="GO" id="GO:0003697">
    <property type="term" value="F:single-stranded DNA binding"/>
    <property type="evidence" value="ECO:0007669"/>
    <property type="project" value="TreeGrafter"/>
</dbReference>
<feature type="region of interest" description="Disordered" evidence="13">
    <location>
        <begin position="1459"/>
        <end position="1501"/>
    </location>
</feature>
<feature type="coiled-coil region" evidence="12">
    <location>
        <begin position="702"/>
        <end position="750"/>
    </location>
</feature>
<feature type="compositionally biased region" description="Basic and acidic residues" evidence="13">
    <location>
        <begin position="198"/>
        <end position="216"/>
    </location>
</feature>
<feature type="region of interest" description="Disordered" evidence="13">
    <location>
        <begin position="1319"/>
        <end position="1357"/>
    </location>
</feature>
<evidence type="ECO:0000256" key="3">
    <source>
        <dbReference type="ARBA" id="ARBA00006793"/>
    </source>
</evidence>
<dbReference type="OrthoDB" id="10072614at2759"/>
<feature type="compositionally biased region" description="Basic and acidic residues" evidence="13">
    <location>
        <begin position="249"/>
        <end position="274"/>
    </location>
</feature>
<dbReference type="GeneID" id="24270063"/>
<keyword evidence="10" id="KW-0234">DNA repair</keyword>
<protein>
    <recommendedName>
        <fullName evidence="14">RecF/RecN/SMC N-terminal domain-containing protein</fullName>
    </recommendedName>
</protein>
<evidence type="ECO:0000256" key="6">
    <source>
        <dbReference type="ARBA" id="ARBA00022763"/>
    </source>
</evidence>
<dbReference type="InterPro" id="IPR003395">
    <property type="entry name" value="RecF/RecN/SMC_N"/>
</dbReference>
<evidence type="ECO:0000256" key="7">
    <source>
        <dbReference type="ARBA" id="ARBA00022840"/>
    </source>
</evidence>
<evidence type="ECO:0000256" key="9">
    <source>
        <dbReference type="ARBA" id="ARBA00023172"/>
    </source>
</evidence>
<dbReference type="GO" id="GO:0005634">
    <property type="term" value="C:nucleus"/>
    <property type="evidence" value="ECO:0007669"/>
    <property type="project" value="UniProtKB-SubCell"/>
</dbReference>
<evidence type="ECO:0000313" key="15">
    <source>
        <dbReference type="EMBL" id="KJP85636.1"/>
    </source>
</evidence>
<comment type="similarity">
    <text evidence="3">Belongs to the SMC family. SMC6 subfamily.</text>
</comment>
<feature type="coiled-coil region" evidence="12">
    <location>
        <begin position="539"/>
        <end position="594"/>
    </location>
</feature>
<dbReference type="Gene3D" id="3.40.50.300">
    <property type="entry name" value="P-loop containing nucleotide triphosphate hydrolases"/>
    <property type="match status" value="2"/>
</dbReference>
<feature type="compositionally biased region" description="Basic and acidic residues" evidence="13">
    <location>
        <begin position="285"/>
        <end position="301"/>
    </location>
</feature>
<keyword evidence="9" id="KW-0233">DNA recombination</keyword>
<feature type="compositionally biased region" description="Basic residues" evidence="13">
    <location>
        <begin position="109"/>
        <end position="120"/>
    </location>
</feature>
<dbReference type="GO" id="GO:0016887">
    <property type="term" value="F:ATP hydrolysis activity"/>
    <property type="evidence" value="ECO:0007669"/>
    <property type="project" value="InterPro"/>
</dbReference>
<dbReference type="OMA" id="FKHEPIG"/>
<keyword evidence="6" id="KW-0227">DNA damage</keyword>
<feature type="compositionally biased region" description="Polar residues" evidence="13">
    <location>
        <begin position="164"/>
        <end position="183"/>
    </location>
</feature>
<accession>A0A0D9QIV4</accession>
<proteinExistence type="inferred from homology"/>
<feature type="region of interest" description="Disordered" evidence="13">
    <location>
        <begin position="455"/>
        <end position="487"/>
    </location>
</feature>
<dbReference type="PANTHER" id="PTHR19306">
    <property type="entry name" value="STRUCTURAL MAINTENANCE OF CHROMOSOMES 5,6 SMC5, SMC6"/>
    <property type="match status" value="1"/>
</dbReference>
<dbReference type="GO" id="GO:0000724">
    <property type="term" value="P:double-strand break repair via homologous recombination"/>
    <property type="evidence" value="ECO:0007669"/>
    <property type="project" value="TreeGrafter"/>
</dbReference>
<evidence type="ECO:0000256" key="12">
    <source>
        <dbReference type="SAM" id="Coils"/>
    </source>
</evidence>
<evidence type="ECO:0000256" key="11">
    <source>
        <dbReference type="ARBA" id="ARBA00023242"/>
    </source>
</evidence>
<dbReference type="PANTHER" id="PTHR19306:SF6">
    <property type="entry name" value="STRUCTURAL MAINTENANCE OF CHROMOSOMES PROTEIN 6"/>
    <property type="match status" value="1"/>
</dbReference>
<feature type="coiled-coil region" evidence="12">
    <location>
        <begin position="1170"/>
        <end position="1204"/>
    </location>
</feature>
<evidence type="ECO:0000256" key="8">
    <source>
        <dbReference type="ARBA" id="ARBA00023054"/>
    </source>
</evidence>
<keyword evidence="11" id="KW-0539">Nucleus</keyword>
<dbReference type="GO" id="GO:0035861">
    <property type="term" value="C:site of double-strand break"/>
    <property type="evidence" value="ECO:0007669"/>
    <property type="project" value="TreeGrafter"/>
</dbReference>
<reference evidence="15 16" key="1">
    <citation type="submission" date="2014-03" db="EMBL/GenBank/DDBJ databases">
        <title>The Genome Sequence of Plasmodium fragile nilgiri.</title>
        <authorList>
            <consortium name="The Broad Institute Genomics Platform"/>
            <consortium name="The Broad Institute Genome Sequencing Center for Infectious Disease"/>
            <person name="Neafsey D."/>
            <person name="Duraisingh M."/>
            <person name="Young S.K."/>
            <person name="Zeng Q."/>
            <person name="Gargeya S."/>
            <person name="Abouelleil A."/>
            <person name="Alvarado L."/>
            <person name="Chapman S.B."/>
            <person name="Gainer-Dewar J."/>
            <person name="Goldberg J."/>
            <person name="Griggs A."/>
            <person name="Gujja S."/>
            <person name="Hansen M."/>
            <person name="Howarth C."/>
            <person name="Imamovic A."/>
            <person name="Larimer J."/>
            <person name="Pearson M."/>
            <person name="Poon T.W."/>
            <person name="Priest M."/>
            <person name="Roberts A."/>
            <person name="Saif S."/>
            <person name="Shea T."/>
            <person name="Sykes S."/>
            <person name="Wortman J."/>
            <person name="Nusbaum C."/>
            <person name="Birren B."/>
        </authorList>
    </citation>
    <scope>NUCLEOTIDE SEQUENCE [LARGE SCALE GENOMIC DNA]</scope>
    <source>
        <strain evidence="16">nilgiri</strain>
    </source>
</reference>
<dbReference type="Proteomes" id="UP000054561">
    <property type="component" value="Unassembled WGS sequence"/>
</dbReference>
<dbReference type="EMBL" id="KQ030392">
    <property type="protein sequence ID" value="KJP85636.1"/>
    <property type="molecule type" value="Genomic_DNA"/>
</dbReference>
<name>A0A0D9QIV4_PLAFR</name>
<dbReference type="Pfam" id="PF02463">
    <property type="entry name" value="SMC_N"/>
    <property type="match status" value="1"/>
</dbReference>
<dbReference type="VEuPathDB" id="PlasmoDB:AK88_04749"/>
<dbReference type="RefSeq" id="XP_012337780.1">
    <property type="nucleotide sequence ID" value="XM_012482357.1"/>
</dbReference>
<feature type="compositionally biased region" description="Polar residues" evidence="13">
    <location>
        <begin position="73"/>
        <end position="90"/>
    </location>
</feature>
<feature type="compositionally biased region" description="Basic and acidic residues" evidence="13">
    <location>
        <begin position="1464"/>
        <end position="1474"/>
    </location>
</feature>
<feature type="compositionally biased region" description="Polar residues" evidence="13">
    <location>
        <begin position="468"/>
        <end position="486"/>
    </location>
</feature>
<feature type="domain" description="RecF/RecN/SMC N-terminal" evidence="14">
    <location>
        <begin position="321"/>
        <end position="441"/>
    </location>
</feature>
<feature type="region of interest" description="Disordered" evidence="13">
    <location>
        <begin position="1055"/>
        <end position="1089"/>
    </location>
</feature>
<evidence type="ECO:0000256" key="2">
    <source>
        <dbReference type="ARBA" id="ARBA00004286"/>
    </source>
</evidence>
<dbReference type="GO" id="GO:0005524">
    <property type="term" value="F:ATP binding"/>
    <property type="evidence" value="ECO:0007669"/>
    <property type="project" value="UniProtKB-KW"/>
</dbReference>
<feature type="region of interest" description="Disordered" evidence="13">
    <location>
        <begin position="249"/>
        <end position="301"/>
    </location>
</feature>
<keyword evidence="4" id="KW-0158">Chromosome</keyword>
<sequence length="1737" mass="199815">MPDVSISGEDECRKREKASTKGIIIITEITRITKLTLAWKRSSKVLLSHGSREDPPFYSTPLSFTIRMDKSPTPYNMKNSESGSTASLESGKNVHERKGFFEGKDGMSRSRKRKRKRRREHAHEASASDELDEEKGESGTSYADEEKDVKREKRHGRSRKNEYPYTSDSISNCEKSSGLSLSDGSWFKKKGHSTSGDDEMKMSGVRRGDTTTDDRKMKRTKKATIFGKGKKKGGTDYYDDIRREDEFFADQSHSESVLKGEKGGKGVQDAHSEGDNGDDDSCDSGAERDDHFSDRSPVKDSDANVLRDCDLRDFQGSTGKIIKLRIRNFLNHENLEMSFNSNKNIIIGKNGKGKSAIAQAVAVGLGSQGKHAGRDISLSNYIKDYDKNKKNLVCYIEIFLSNSGKNSYKRELYGDVIVVKRVLSTHTSKFFLYGVKQNRKDGSSMYVHAPEGETTGAANIVPSGTPHKGNQPNRTDSHLHSGNSNRSAKRKAFIDSYLNFIKLNIRSPCVYLDQEKGKQFFSNITEKALHKFFMNSVGLDIVESEIEKENELLENCVLQIKHKETQLSPQVEEMKRMKERNEMLRVEFEKLKKFDNNYKMVIFFNLLKNTILLFNEYLKSEFLKNEEVIISIQKKMKGLVDQIELVKMNVKKVIERDTEVYHFLKKNQDKMEKYGDMICQLNDLKHEYANRRNEIVNYLSSFEKAKENKNLLQEHLHKYQSEMDKINEKMKEETERETQLRNEISKRENQIYEMEYTINKGHSALEDISKQLQLLKIHSNKIQKIKNTQIKRKIYTYGYDIYSVRSNILKNYKIVNTSDEVCSSVLYPAELFPHGKNRVLIQNESVKQTHVKEENPDFVFKYEPIGPAGEYIRLKEPVLNEKILSIIEKHLGDLFYSWLVSCYEDKNKLSNMDIENKNKINIIVTNAFQHINRKSLLQNIHSILNKINGKTIYSFLNVDLLPTSLLFYLHDNFRVVQTLVCNNSEELHELLRTNDKKIIKSIYVVDEFVVVKVLPNGGLHYQPSKEDYYKKPMFLNMHNEDRSIYKTTAGGTTLDHKHQNGTNIVTNGAAGTVRDSDGITTTTSREQHPGEDVVANSDYKTNEEHLSELEKRKEEKNEEIVKTSKRLLSCRNVLESLNESLKKCLYAQDELKYQHRNIEELIQNHDDIFSEQMDLEIKEKNKDIDEINENVIEIDQYVESLEEKKRNTHENCLTHKWLISTHVHYLSRTKDKIAGLIEEYNNLCEVLIKLERDKLRNDEIASKNKKSFLVAINKLHNIYFEYLANEFPLADAFLESPFLVLRGRLTNVPITNIHIGRSGEESQVKDSNPEGVEPLQQDSSRYHQSEEETLNQRTNDDADEEGVVGATFTVEHTNSGVTKTERIFTRVPLSNLSSFNQLFVLSRKDEDAVHNEESSCKLAVNSCDKKRESEIKALRDLGNYVKGILTGCSTTTIMITSNGAPGGDSHDNLFSKDSDTDEDNSAGDTANNAAENPLSGDAEDDDISVDLLDENYADVLWKKRCEKKKEITELLKINGFSTNDSTDNSIKNYFHSLIEQYENEEKSYNTQMKQINDLRNNYDMHLANIKLRKSKFVNVLKKTKEQITSHFKNMLKGMNNYKGKIEFDDLNRNLKVMVSINQDMSKNIFMEINSLSGGERSTIQMALLASLSLTETSSFHIFDELDVYMDELTRVKNMQRFCEFIEQNNDKQYFFITPHIEITELFLGDAKEKKAKILNLS</sequence>
<dbReference type="GO" id="GO:0003684">
    <property type="term" value="F:damaged DNA binding"/>
    <property type="evidence" value="ECO:0007669"/>
    <property type="project" value="TreeGrafter"/>
</dbReference>
<feature type="compositionally biased region" description="Basic and acidic residues" evidence="13">
    <location>
        <begin position="1319"/>
        <end position="1328"/>
    </location>
</feature>
<keyword evidence="5" id="KW-0547">Nucleotide-binding</keyword>
<comment type="subcellular location">
    <subcellularLocation>
        <location evidence="2">Chromosome</location>
    </subcellularLocation>
    <subcellularLocation>
        <location evidence="1">Nucleus</location>
    </subcellularLocation>
</comment>
<dbReference type="SUPFAM" id="SSF52540">
    <property type="entry name" value="P-loop containing nucleoside triphosphate hydrolases"/>
    <property type="match status" value="1"/>
</dbReference>
<evidence type="ECO:0000256" key="4">
    <source>
        <dbReference type="ARBA" id="ARBA00022454"/>
    </source>
</evidence>
<organism evidence="15 16">
    <name type="scientific">Plasmodium fragile</name>
    <dbReference type="NCBI Taxonomy" id="5857"/>
    <lineage>
        <taxon>Eukaryota</taxon>
        <taxon>Sar</taxon>
        <taxon>Alveolata</taxon>
        <taxon>Apicomplexa</taxon>
        <taxon>Aconoidasida</taxon>
        <taxon>Haemosporida</taxon>
        <taxon>Plasmodiidae</taxon>
        <taxon>Plasmodium</taxon>
        <taxon>Plasmodium (Plasmodium)</taxon>
    </lineage>
</organism>
<gene>
    <name evidence="15" type="ORF">AK88_04749</name>
</gene>
<feature type="region of interest" description="Disordered" evidence="13">
    <location>
        <begin position="70"/>
        <end position="232"/>
    </location>
</feature>
<evidence type="ECO:0000259" key="14">
    <source>
        <dbReference type="Pfam" id="PF02463"/>
    </source>
</evidence>
<dbReference type="InterPro" id="IPR027417">
    <property type="entry name" value="P-loop_NTPase"/>
</dbReference>
<keyword evidence="16" id="KW-1185">Reference proteome</keyword>
<dbReference type="GO" id="GO:0030915">
    <property type="term" value="C:Smc5-Smc6 complex"/>
    <property type="evidence" value="ECO:0007669"/>
    <property type="project" value="TreeGrafter"/>
</dbReference>
<evidence type="ECO:0000256" key="13">
    <source>
        <dbReference type="SAM" id="MobiDB-lite"/>
    </source>
</evidence>
<feature type="compositionally biased region" description="Basic residues" evidence="13">
    <location>
        <begin position="217"/>
        <end position="232"/>
    </location>
</feature>
<keyword evidence="8 12" id="KW-0175">Coiled coil</keyword>
<feature type="coiled-coil region" evidence="12">
    <location>
        <begin position="1099"/>
        <end position="1126"/>
    </location>
</feature>
<keyword evidence="7" id="KW-0067">ATP-binding</keyword>
<evidence type="ECO:0000313" key="16">
    <source>
        <dbReference type="Proteomes" id="UP000054561"/>
    </source>
</evidence>